<keyword evidence="3" id="KW-0812">Transmembrane</keyword>
<comment type="caution">
    <text evidence="4">The sequence shown here is derived from an EMBL/GenBank/DDBJ whole genome shotgun (WGS) entry which is preliminary data.</text>
</comment>
<evidence type="ECO:0008006" key="6">
    <source>
        <dbReference type="Google" id="ProtNLM"/>
    </source>
</evidence>
<sequence>MAQDIRELLKNDSGKQRESMPAGHREDFKNLLDQEMPQTGNNISMFWLRIAAGFFFLLAVGTFVFYQQGGSGPEVNDGFVSTPTQQEESVKEITLGDLSPDLSKIEQYYTANINMELASLEMNDETSQLVDGYMNRLSELNDEYKRLTDELNEIGPNQQTVDALIDNLQLRLDLLYRLKDQLKELKENKNENFELQTV</sequence>
<dbReference type="RefSeq" id="WP_136337061.1">
    <property type="nucleotide sequence ID" value="NZ_QXMP01000002.1"/>
</dbReference>
<reference evidence="4 5" key="1">
    <citation type="submission" date="2019-04" db="EMBL/GenBank/DDBJ databases">
        <title>Draft genome sequence of Robertkochia marina CC-AMO-30D.</title>
        <authorList>
            <person name="Hameed A."/>
            <person name="Lin S.-Y."/>
            <person name="Shahina M."/>
            <person name="Lai W.-A."/>
            <person name="Young C.-C."/>
        </authorList>
    </citation>
    <scope>NUCLEOTIDE SEQUENCE [LARGE SCALE GENOMIC DNA]</scope>
    <source>
        <strain evidence="4 5">CC-AMO-30D</strain>
    </source>
</reference>
<evidence type="ECO:0000313" key="4">
    <source>
        <dbReference type="EMBL" id="THD65777.1"/>
    </source>
</evidence>
<organism evidence="4 5">
    <name type="scientific">Robertkochia marina</name>
    <dbReference type="NCBI Taxonomy" id="1227945"/>
    <lineage>
        <taxon>Bacteria</taxon>
        <taxon>Pseudomonadati</taxon>
        <taxon>Bacteroidota</taxon>
        <taxon>Flavobacteriia</taxon>
        <taxon>Flavobacteriales</taxon>
        <taxon>Flavobacteriaceae</taxon>
        <taxon>Robertkochia</taxon>
    </lineage>
</organism>
<name>A0A4S3LYB6_9FLAO</name>
<dbReference type="AlphaFoldDB" id="A0A4S3LYB6"/>
<keyword evidence="3" id="KW-1133">Transmembrane helix</keyword>
<keyword evidence="5" id="KW-1185">Reference proteome</keyword>
<evidence type="ECO:0000256" key="3">
    <source>
        <dbReference type="SAM" id="Phobius"/>
    </source>
</evidence>
<dbReference type="EMBL" id="SSMC01000004">
    <property type="protein sequence ID" value="THD65777.1"/>
    <property type="molecule type" value="Genomic_DNA"/>
</dbReference>
<feature type="transmembrane region" description="Helical" evidence="3">
    <location>
        <begin position="46"/>
        <end position="66"/>
    </location>
</feature>
<dbReference type="Proteomes" id="UP000305939">
    <property type="component" value="Unassembled WGS sequence"/>
</dbReference>
<keyword evidence="3" id="KW-0472">Membrane</keyword>
<evidence type="ECO:0000256" key="2">
    <source>
        <dbReference type="SAM" id="MobiDB-lite"/>
    </source>
</evidence>
<feature type="region of interest" description="Disordered" evidence="2">
    <location>
        <begin position="1"/>
        <end position="23"/>
    </location>
</feature>
<dbReference type="OrthoDB" id="1441018at2"/>
<feature type="coiled-coil region" evidence="1">
    <location>
        <begin position="123"/>
        <end position="192"/>
    </location>
</feature>
<keyword evidence="1" id="KW-0175">Coiled coil</keyword>
<gene>
    <name evidence="4" type="ORF">E7Z59_14415</name>
</gene>
<evidence type="ECO:0000256" key="1">
    <source>
        <dbReference type="SAM" id="Coils"/>
    </source>
</evidence>
<proteinExistence type="predicted"/>
<evidence type="ECO:0000313" key="5">
    <source>
        <dbReference type="Proteomes" id="UP000305939"/>
    </source>
</evidence>
<accession>A0A4S3LYB6</accession>
<protein>
    <recommendedName>
        <fullName evidence="6">DUF4179 domain-containing protein</fullName>
    </recommendedName>
</protein>